<evidence type="ECO:0000313" key="7">
    <source>
        <dbReference type="Proteomes" id="UP001304071"/>
    </source>
</evidence>
<dbReference type="SMART" id="SM00091">
    <property type="entry name" value="PAS"/>
    <property type="match status" value="2"/>
</dbReference>
<evidence type="ECO:0000256" key="2">
    <source>
        <dbReference type="PROSITE-ProRule" id="PRU00284"/>
    </source>
</evidence>
<dbReference type="PROSITE" id="PS50111">
    <property type="entry name" value="CHEMOTAXIS_TRANSDUC_2"/>
    <property type="match status" value="1"/>
</dbReference>
<keyword evidence="3" id="KW-0175">Coiled coil</keyword>
<dbReference type="Gene3D" id="1.10.287.950">
    <property type="entry name" value="Methyl-accepting chemotaxis protein"/>
    <property type="match status" value="1"/>
</dbReference>
<accession>A0ABZ0QBM1</accession>
<dbReference type="SUPFAM" id="SSF58104">
    <property type="entry name" value="Methyl-accepting chemotaxis protein (MCP) signaling domain"/>
    <property type="match status" value="1"/>
</dbReference>
<keyword evidence="7" id="KW-1185">Reference proteome</keyword>
<feature type="domain" description="Methyl-accepting transducer" evidence="4">
    <location>
        <begin position="262"/>
        <end position="438"/>
    </location>
</feature>
<dbReference type="InterPro" id="IPR050903">
    <property type="entry name" value="Bact_Chemotaxis_MeTrfase"/>
</dbReference>
<evidence type="ECO:0000256" key="3">
    <source>
        <dbReference type="SAM" id="Coils"/>
    </source>
</evidence>
<feature type="domain" description="PAC" evidence="5">
    <location>
        <begin position="211"/>
        <end position="266"/>
    </location>
</feature>
<dbReference type="PANTHER" id="PTHR24422:SF10">
    <property type="entry name" value="CHEMOTAXIS PROTEIN METHYLTRANSFERASE 2"/>
    <property type="match status" value="1"/>
</dbReference>
<name>A0ABZ0QBM1_9VIBR</name>
<reference evidence="6 7" key="1">
    <citation type="submission" date="2023-11" db="EMBL/GenBank/DDBJ databases">
        <title>Plant-associative lifestyle of Vibrio porteresiae and its evolutionary dynamics.</title>
        <authorList>
            <person name="Rameshkumar N."/>
            <person name="Kirti K."/>
        </authorList>
    </citation>
    <scope>NUCLEOTIDE SEQUENCE [LARGE SCALE GENOMIC DNA]</scope>
    <source>
        <strain evidence="6 7">MSSRF30</strain>
    </source>
</reference>
<dbReference type="CDD" id="cd00130">
    <property type="entry name" value="PAS"/>
    <property type="match status" value="2"/>
</dbReference>
<dbReference type="InterPro" id="IPR000700">
    <property type="entry name" value="PAS-assoc_C"/>
</dbReference>
<evidence type="ECO:0000259" key="4">
    <source>
        <dbReference type="PROSITE" id="PS50111"/>
    </source>
</evidence>
<dbReference type="SMART" id="SM00086">
    <property type="entry name" value="PAC"/>
    <property type="match status" value="2"/>
</dbReference>
<gene>
    <name evidence="6" type="ORF">R8Z52_12685</name>
</gene>
<keyword evidence="1 2" id="KW-0807">Transducer</keyword>
<dbReference type="PRINTS" id="PR00260">
    <property type="entry name" value="CHEMTRNSDUCR"/>
</dbReference>
<dbReference type="InterPro" id="IPR013656">
    <property type="entry name" value="PAS_4"/>
</dbReference>
<dbReference type="SUPFAM" id="SSF55785">
    <property type="entry name" value="PYP-like sensor domain (PAS domain)"/>
    <property type="match status" value="2"/>
</dbReference>
<dbReference type="Gene3D" id="3.30.450.20">
    <property type="entry name" value="PAS domain"/>
    <property type="match status" value="2"/>
</dbReference>
<proteinExistence type="predicted"/>
<dbReference type="InterPro" id="IPR035965">
    <property type="entry name" value="PAS-like_dom_sf"/>
</dbReference>
<dbReference type="Proteomes" id="UP001304071">
    <property type="component" value="Chromosome 1"/>
</dbReference>
<dbReference type="NCBIfam" id="TIGR00229">
    <property type="entry name" value="sensory_box"/>
    <property type="match status" value="2"/>
</dbReference>
<dbReference type="InterPro" id="IPR001610">
    <property type="entry name" value="PAC"/>
</dbReference>
<dbReference type="PANTHER" id="PTHR24422">
    <property type="entry name" value="CHEMOTAXIS PROTEIN METHYLTRANSFERASE"/>
    <property type="match status" value="1"/>
</dbReference>
<dbReference type="PROSITE" id="PS50113">
    <property type="entry name" value="PAC"/>
    <property type="match status" value="1"/>
</dbReference>
<sequence length="438" mass="48985">MFSFASRPFARPELVASNDHTENHILDAIKVNVPYIEFKSDGTIEYANSHFLAAMGYSLEQVKGKHHRIFCEEAFTSLAAYNSFWRDLAQGKPQHGVFKRVKCNQEEIWIDATYIPVPDSQQRITKVVKIASDVTAEKHQLERQQAVFTALQKSLAFIEFTPDGTVLDANNNFCRCVGYRVEEIRGQHHRMFCKEDFLQQNPQFWPDLAKGKFSCGMFERKGKNGQSIWLEATYNPVMDESGKVVRVVKFATDITRRVKQQQAIENASDMAQQTSQQTVEIAIDGASTLHQAVDVASNITKDVGKASGLMQQLAAQSQQITQIVTTISKIADQTNLLALNAAIEAARAGEYGRGFAVVADEVRTLASNTSKATDEIGTIVKRNTELTQNSEETMESIQRRVEECNDQLHRTQELIDAIKSGAENIAETVSALKSDVER</sequence>
<protein>
    <submittedName>
        <fullName evidence="6">PAS domain-containing methyl-accepting chemotaxis protein</fullName>
    </submittedName>
</protein>
<evidence type="ECO:0000256" key="1">
    <source>
        <dbReference type="ARBA" id="ARBA00023224"/>
    </source>
</evidence>
<dbReference type="Pfam" id="PF00015">
    <property type="entry name" value="MCPsignal"/>
    <property type="match status" value="1"/>
</dbReference>
<evidence type="ECO:0000259" key="5">
    <source>
        <dbReference type="PROSITE" id="PS50113"/>
    </source>
</evidence>
<dbReference type="Pfam" id="PF13426">
    <property type="entry name" value="PAS_9"/>
    <property type="match status" value="1"/>
</dbReference>
<feature type="coiled-coil region" evidence="3">
    <location>
        <begin position="387"/>
        <end position="414"/>
    </location>
</feature>
<dbReference type="CDD" id="cd11386">
    <property type="entry name" value="MCP_signal"/>
    <property type="match status" value="1"/>
</dbReference>
<dbReference type="InterPro" id="IPR004089">
    <property type="entry name" value="MCPsignal_dom"/>
</dbReference>
<dbReference type="Pfam" id="PF08448">
    <property type="entry name" value="PAS_4"/>
    <property type="match status" value="1"/>
</dbReference>
<evidence type="ECO:0000313" key="6">
    <source>
        <dbReference type="EMBL" id="WPC72980.1"/>
    </source>
</evidence>
<dbReference type="SMART" id="SM00283">
    <property type="entry name" value="MA"/>
    <property type="match status" value="1"/>
</dbReference>
<dbReference type="InterPro" id="IPR000014">
    <property type="entry name" value="PAS"/>
</dbReference>
<dbReference type="InterPro" id="IPR004090">
    <property type="entry name" value="Chemotax_Me-accpt_rcpt"/>
</dbReference>
<organism evidence="6 7">
    <name type="scientific">Vibrio porteresiae DSM 19223</name>
    <dbReference type="NCBI Taxonomy" id="1123496"/>
    <lineage>
        <taxon>Bacteria</taxon>
        <taxon>Pseudomonadati</taxon>
        <taxon>Pseudomonadota</taxon>
        <taxon>Gammaproteobacteria</taxon>
        <taxon>Vibrionales</taxon>
        <taxon>Vibrionaceae</taxon>
        <taxon>Vibrio</taxon>
    </lineage>
</organism>
<dbReference type="EMBL" id="CP138203">
    <property type="protein sequence ID" value="WPC72980.1"/>
    <property type="molecule type" value="Genomic_DNA"/>
</dbReference>